<accession>A0A0C2SNS7</accession>
<reference evidence="1 3" key="1">
    <citation type="submission" date="2014-04" db="EMBL/GenBank/DDBJ databases">
        <title>Evolutionary Origins and Diversification of the Mycorrhizal Mutualists.</title>
        <authorList>
            <consortium name="DOE Joint Genome Institute"/>
            <consortium name="Mycorrhizal Genomics Consortium"/>
            <person name="Kohler A."/>
            <person name="Kuo A."/>
            <person name="Nagy L.G."/>
            <person name="Floudas D."/>
            <person name="Copeland A."/>
            <person name="Barry K.W."/>
            <person name="Cichocki N."/>
            <person name="Veneault-Fourrey C."/>
            <person name="LaButti K."/>
            <person name="Lindquist E.A."/>
            <person name="Lipzen A."/>
            <person name="Lundell T."/>
            <person name="Morin E."/>
            <person name="Murat C."/>
            <person name="Riley R."/>
            <person name="Ohm R."/>
            <person name="Sun H."/>
            <person name="Tunlid A."/>
            <person name="Henrissat B."/>
            <person name="Grigoriev I.V."/>
            <person name="Hibbett D.S."/>
            <person name="Martin F."/>
        </authorList>
    </citation>
    <scope>NUCLEOTIDE SEQUENCE [LARGE SCALE GENOMIC DNA]</scope>
    <source>
        <strain evidence="1 3">Koide BX008</strain>
    </source>
</reference>
<dbReference type="EMBL" id="KN818490">
    <property type="protein sequence ID" value="KIL55639.1"/>
    <property type="molecule type" value="Genomic_DNA"/>
</dbReference>
<evidence type="ECO:0000313" key="2">
    <source>
        <dbReference type="EMBL" id="KIL60942.1"/>
    </source>
</evidence>
<dbReference type="HOGENOM" id="CLU_3105862_0_0_1"/>
<proteinExistence type="predicted"/>
<keyword evidence="3" id="KW-1185">Reference proteome</keyword>
<organism evidence="1 3">
    <name type="scientific">Amanita muscaria (strain Koide BX008)</name>
    <dbReference type="NCBI Taxonomy" id="946122"/>
    <lineage>
        <taxon>Eukaryota</taxon>
        <taxon>Fungi</taxon>
        <taxon>Dikarya</taxon>
        <taxon>Basidiomycota</taxon>
        <taxon>Agaricomycotina</taxon>
        <taxon>Agaricomycetes</taxon>
        <taxon>Agaricomycetidae</taxon>
        <taxon>Agaricales</taxon>
        <taxon>Pluteineae</taxon>
        <taxon>Amanitaceae</taxon>
        <taxon>Amanita</taxon>
    </lineage>
</organism>
<dbReference type="AlphaFoldDB" id="A0A0C2SNS7"/>
<sequence length="51" mass="5902">MQNIASVYRGAQSFSINDNAGFTDMRVVYHERKSPGQRSYNLETNLQQLQH</sequence>
<dbReference type="EMBL" id="KN818291">
    <property type="protein sequence ID" value="KIL60942.1"/>
    <property type="molecule type" value="Genomic_DNA"/>
</dbReference>
<evidence type="ECO:0000313" key="3">
    <source>
        <dbReference type="Proteomes" id="UP000054549"/>
    </source>
</evidence>
<protein>
    <submittedName>
        <fullName evidence="1">Uncharacterized protein</fullName>
    </submittedName>
</protein>
<dbReference type="Proteomes" id="UP000054549">
    <property type="component" value="Unassembled WGS sequence"/>
</dbReference>
<gene>
    <name evidence="2" type="ORF">M378DRAFT_167621</name>
    <name evidence="1" type="ORF">M378DRAFT_173449</name>
</gene>
<name>A0A0C2SNS7_AMAMK</name>
<evidence type="ECO:0000313" key="1">
    <source>
        <dbReference type="EMBL" id="KIL55639.1"/>
    </source>
</evidence>